<dbReference type="Proteomes" id="UP000294739">
    <property type="component" value="Unassembled WGS sequence"/>
</dbReference>
<comment type="caution">
    <text evidence="2">The sequence shown here is derived from an EMBL/GenBank/DDBJ whole genome shotgun (WGS) entry which is preliminary data.</text>
</comment>
<feature type="region of interest" description="Disordered" evidence="1">
    <location>
        <begin position="46"/>
        <end position="79"/>
    </location>
</feature>
<accession>A0A4R5CKG7</accession>
<protein>
    <submittedName>
        <fullName evidence="2">Uncharacterized protein</fullName>
    </submittedName>
</protein>
<proteinExistence type="predicted"/>
<name>A0A4R5CKG7_9ACTN</name>
<dbReference type="OrthoDB" id="3873239at2"/>
<evidence type="ECO:0000313" key="2">
    <source>
        <dbReference type="EMBL" id="TDD99110.1"/>
    </source>
</evidence>
<organism evidence="2 3">
    <name type="scientific">Jiangella asiatica</name>
    <dbReference type="NCBI Taxonomy" id="2530372"/>
    <lineage>
        <taxon>Bacteria</taxon>
        <taxon>Bacillati</taxon>
        <taxon>Actinomycetota</taxon>
        <taxon>Actinomycetes</taxon>
        <taxon>Jiangellales</taxon>
        <taxon>Jiangellaceae</taxon>
        <taxon>Jiangella</taxon>
    </lineage>
</organism>
<keyword evidence="3" id="KW-1185">Reference proteome</keyword>
<gene>
    <name evidence="2" type="ORF">E1269_27250</name>
</gene>
<reference evidence="2 3" key="1">
    <citation type="submission" date="2019-03" db="EMBL/GenBank/DDBJ databases">
        <title>Draft genome sequences of novel Actinobacteria.</title>
        <authorList>
            <person name="Sahin N."/>
            <person name="Ay H."/>
            <person name="Saygin H."/>
        </authorList>
    </citation>
    <scope>NUCLEOTIDE SEQUENCE [LARGE SCALE GENOMIC DNA]</scope>
    <source>
        <strain evidence="2 3">5K138</strain>
    </source>
</reference>
<dbReference type="EMBL" id="SMKZ01000059">
    <property type="protein sequence ID" value="TDD99110.1"/>
    <property type="molecule type" value="Genomic_DNA"/>
</dbReference>
<evidence type="ECO:0000313" key="3">
    <source>
        <dbReference type="Proteomes" id="UP000294739"/>
    </source>
</evidence>
<evidence type="ECO:0000256" key="1">
    <source>
        <dbReference type="SAM" id="MobiDB-lite"/>
    </source>
</evidence>
<dbReference type="RefSeq" id="WP_131900548.1">
    <property type="nucleotide sequence ID" value="NZ_SMKZ01000059.1"/>
</dbReference>
<sequence>MRELTDEGQDDTGDARVDEALRALETLDRVPVHQHADVIDDVHRALQDRLAADPTAESPPTDAGPGDVPPGDLRADAEG</sequence>
<dbReference type="AlphaFoldDB" id="A0A4R5CKG7"/>
<dbReference type="InParanoid" id="A0A4R5CKG7"/>